<dbReference type="Gramene" id="mRNA:HanXRQr2_Chr13g0611101">
    <property type="protein sequence ID" value="CDS:HanXRQr2_Chr13g0611101.1"/>
    <property type="gene ID" value="HanXRQr2_Chr13g0611101"/>
</dbReference>
<dbReference type="InterPro" id="IPR001128">
    <property type="entry name" value="Cyt_P450"/>
</dbReference>
<dbReference type="PANTHER" id="PTHR24296">
    <property type="entry name" value="CYTOCHROME P450"/>
    <property type="match status" value="1"/>
</dbReference>
<proteinExistence type="inferred from homology"/>
<dbReference type="InterPro" id="IPR036396">
    <property type="entry name" value="Cyt_P450_sf"/>
</dbReference>
<organism evidence="7 8">
    <name type="scientific">Helianthus annuus</name>
    <name type="common">Common sunflower</name>
    <dbReference type="NCBI Taxonomy" id="4232"/>
    <lineage>
        <taxon>Eukaryota</taxon>
        <taxon>Viridiplantae</taxon>
        <taxon>Streptophyta</taxon>
        <taxon>Embryophyta</taxon>
        <taxon>Tracheophyta</taxon>
        <taxon>Spermatophyta</taxon>
        <taxon>Magnoliopsida</taxon>
        <taxon>eudicotyledons</taxon>
        <taxon>Gunneridae</taxon>
        <taxon>Pentapetalae</taxon>
        <taxon>asterids</taxon>
        <taxon>campanulids</taxon>
        <taxon>Asterales</taxon>
        <taxon>Asteraceae</taxon>
        <taxon>Asteroideae</taxon>
        <taxon>Heliantheae alliance</taxon>
        <taxon>Heliantheae</taxon>
        <taxon>Helianthus</taxon>
    </lineage>
</organism>
<evidence type="ECO:0000256" key="3">
    <source>
        <dbReference type="ARBA" id="ARBA00022723"/>
    </source>
</evidence>
<sequence>MSNTITHLLEVPIIDPWFLNTIFKFAGPTKLVLGRIPSSIEVVRTFFVLALFIILQLAQNPSAENKIRKEIQNKRGGRNWKTLTIKDFEGLIYLHGGLCEALRLYPPVSLEHKAPTKADVLPTGH</sequence>
<dbReference type="InParanoid" id="A0A251SY39"/>
<protein>
    <submittedName>
        <fullName evidence="6 7">Cytochrome P450</fullName>
    </submittedName>
</protein>
<dbReference type="Proteomes" id="UP000215914">
    <property type="component" value="Chromosome 13"/>
</dbReference>
<evidence type="ECO:0000256" key="5">
    <source>
        <dbReference type="ARBA" id="ARBA00023004"/>
    </source>
</evidence>
<evidence type="ECO:0000256" key="2">
    <source>
        <dbReference type="ARBA" id="ARBA00010617"/>
    </source>
</evidence>
<gene>
    <name evidence="7" type="ORF">HannXRQ_Chr13g0421301</name>
    <name evidence="6" type="ORF">HanXRQr2_Chr13g0611101</name>
</gene>
<evidence type="ECO:0000256" key="4">
    <source>
        <dbReference type="ARBA" id="ARBA00023002"/>
    </source>
</evidence>
<evidence type="ECO:0000256" key="1">
    <source>
        <dbReference type="ARBA" id="ARBA00001971"/>
    </source>
</evidence>
<comment type="similarity">
    <text evidence="2">Belongs to the cytochrome P450 family.</text>
</comment>
<reference evidence="6" key="3">
    <citation type="submission" date="2020-06" db="EMBL/GenBank/DDBJ databases">
        <title>Helianthus annuus Genome sequencing and assembly Release 2.</title>
        <authorList>
            <person name="Gouzy J."/>
            <person name="Langlade N."/>
            <person name="Munos S."/>
        </authorList>
    </citation>
    <scope>NUCLEOTIDE SEQUENCE</scope>
    <source>
        <tissue evidence="6">Leaves</tissue>
    </source>
</reference>
<dbReference type="GO" id="GO:0020037">
    <property type="term" value="F:heme binding"/>
    <property type="evidence" value="ECO:0007669"/>
    <property type="project" value="InterPro"/>
</dbReference>
<dbReference type="SUPFAM" id="SSF48264">
    <property type="entry name" value="Cytochrome P450"/>
    <property type="match status" value="1"/>
</dbReference>
<keyword evidence="4" id="KW-0560">Oxidoreductase</keyword>
<comment type="cofactor">
    <cofactor evidence="1">
        <name>heme</name>
        <dbReference type="ChEBI" id="CHEBI:30413"/>
    </cofactor>
</comment>
<keyword evidence="5" id="KW-0408">Iron</keyword>
<dbReference type="GO" id="GO:0005506">
    <property type="term" value="F:iron ion binding"/>
    <property type="evidence" value="ECO:0007669"/>
    <property type="project" value="InterPro"/>
</dbReference>
<keyword evidence="3" id="KW-0479">Metal-binding</keyword>
<evidence type="ECO:0000313" key="8">
    <source>
        <dbReference type="Proteomes" id="UP000215914"/>
    </source>
</evidence>
<dbReference type="Pfam" id="PF00067">
    <property type="entry name" value="p450"/>
    <property type="match status" value="1"/>
</dbReference>
<dbReference type="EMBL" id="MNCJ02000328">
    <property type="protein sequence ID" value="KAF5775351.1"/>
    <property type="molecule type" value="Genomic_DNA"/>
</dbReference>
<dbReference type="Gene3D" id="1.10.630.10">
    <property type="entry name" value="Cytochrome P450"/>
    <property type="match status" value="1"/>
</dbReference>
<dbReference type="GO" id="GO:0016705">
    <property type="term" value="F:oxidoreductase activity, acting on paired donors, with incorporation or reduction of molecular oxygen"/>
    <property type="evidence" value="ECO:0007669"/>
    <property type="project" value="InterPro"/>
</dbReference>
<evidence type="ECO:0000313" key="7">
    <source>
        <dbReference type="EMBL" id="OTG03186.1"/>
    </source>
</evidence>
<accession>A0A251SY39</accession>
<dbReference type="EMBL" id="CM007902">
    <property type="protein sequence ID" value="OTG03186.1"/>
    <property type="molecule type" value="Genomic_DNA"/>
</dbReference>
<dbReference type="GO" id="GO:0004497">
    <property type="term" value="F:monooxygenase activity"/>
    <property type="evidence" value="ECO:0007669"/>
    <property type="project" value="InterPro"/>
</dbReference>
<name>A0A251SY39_HELAN</name>
<evidence type="ECO:0000313" key="6">
    <source>
        <dbReference type="EMBL" id="KAF5775351.1"/>
    </source>
</evidence>
<dbReference type="AlphaFoldDB" id="A0A251SY39"/>
<reference evidence="6 8" key="1">
    <citation type="journal article" date="2017" name="Nature">
        <title>The sunflower genome provides insights into oil metabolism, flowering and Asterid evolution.</title>
        <authorList>
            <person name="Badouin H."/>
            <person name="Gouzy J."/>
            <person name="Grassa C.J."/>
            <person name="Murat F."/>
            <person name="Staton S.E."/>
            <person name="Cottret L."/>
            <person name="Lelandais-Briere C."/>
            <person name="Owens G.L."/>
            <person name="Carrere S."/>
            <person name="Mayjonade B."/>
            <person name="Legrand L."/>
            <person name="Gill N."/>
            <person name="Kane N.C."/>
            <person name="Bowers J.E."/>
            <person name="Hubner S."/>
            <person name="Bellec A."/>
            <person name="Berard A."/>
            <person name="Berges H."/>
            <person name="Blanchet N."/>
            <person name="Boniface M.C."/>
            <person name="Brunel D."/>
            <person name="Catrice O."/>
            <person name="Chaidir N."/>
            <person name="Claudel C."/>
            <person name="Donnadieu C."/>
            <person name="Faraut T."/>
            <person name="Fievet G."/>
            <person name="Helmstetter N."/>
            <person name="King M."/>
            <person name="Knapp S.J."/>
            <person name="Lai Z."/>
            <person name="Le Paslier M.C."/>
            <person name="Lippi Y."/>
            <person name="Lorenzon L."/>
            <person name="Mandel J.R."/>
            <person name="Marage G."/>
            <person name="Marchand G."/>
            <person name="Marquand E."/>
            <person name="Bret-Mestries E."/>
            <person name="Morien E."/>
            <person name="Nambeesan S."/>
            <person name="Nguyen T."/>
            <person name="Pegot-Espagnet P."/>
            <person name="Pouilly N."/>
            <person name="Raftis F."/>
            <person name="Sallet E."/>
            <person name="Schiex T."/>
            <person name="Thomas J."/>
            <person name="Vandecasteele C."/>
            <person name="Vares D."/>
            <person name="Vear F."/>
            <person name="Vautrin S."/>
            <person name="Crespi M."/>
            <person name="Mangin B."/>
            <person name="Burke J.M."/>
            <person name="Salse J."/>
            <person name="Munos S."/>
            <person name="Vincourt P."/>
            <person name="Rieseberg L.H."/>
            <person name="Langlade N.B."/>
        </authorList>
    </citation>
    <scope>NUCLEOTIDE SEQUENCE [LARGE SCALE GENOMIC DNA]</scope>
    <source>
        <strain evidence="8">cv. SF193</strain>
        <tissue evidence="6">Leaves</tissue>
    </source>
</reference>
<keyword evidence="8" id="KW-1185">Reference proteome</keyword>
<reference evidence="7" key="2">
    <citation type="submission" date="2017-02" db="EMBL/GenBank/DDBJ databases">
        <title>Sunflower complete genome.</title>
        <authorList>
            <person name="Langlade N."/>
            <person name="Munos S."/>
        </authorList>
    </citation>
    <scope>NUCLEOTIDE SEQUENCE [LARGE SCALE GENOMIC DNA]</scope>
    <source>
        <tissue evidence="7">Leaves</tissue>
    </source>
</reference>